<name>A0ACC3TWH7_9ASCO</name>
<evidence type="ECO:0000313" key="2">
    <source>
        <dbReference type="Proteomes" id="UP001489719"/>
    </source>
</evidence>
<protein>
    <submittedName>
        <fullName evidence="1">Uncharacterized protein</fullName>
    </submittedName>
</protein>
<sequence length="744" mass="83189">MTDLTVEQQIDQLNQAKQLVLQDASIYPQVIRGILPIAQKPEPRLRSWCAAFLADGFASAEVNAGERQVLAVACLHTIEILFEETDLHVVKNLIQCSASIYPLIFKHICANKSDKETLHRITAIKSKILGLWDSGSEGIKICCIKFVQRVIAVQTPGTKDPRLADSSDVSLTQVPLDHPLIPHPVLEAEAQGLLDRLLSVFYEPNIIEPSISATLYAAGILIKSRSTIANKILTRMLAFDPLTAQYATSDPMRLKLELRFIEKNLRIVLGNVVKTSSIASQYGTRIQQYLAQLVQAKNLSVEDLVRKRAGEPIGAANIKRQRTDSPAMLTPPTRDVQLSYAQLYTLIDPSLPLTRFDVKTLPHEVATEVVIAGLIALNRQTLDNAIMAVRRRYNELYPPPGVIRIEESSANGQTVPASTYVDDDDDDYEPDYEPEYEPPDVIVASPAALHARQVLVDQTQPVIMDQKAVANKLLAVEELSYSDAESYEDDRYREMSVDADTFVLPPPKPLDQAERLELFQQIIERIFASGGQFENTLFADSSKKTGKDIEDLTTVALGGDIWIVLLSRLGTRGLSSQMGTRTESELKQVSLVMARFIREKLFAHVMVDFRARVDVAITWLNEEWYNDKMKLREKAAATSNGNGDVVADGTLSIENSPYVQWASKILDSVIPFLDAKDRVFLRFLSDLPELTPGMISKLRPLCRDPDRSKLGYLALQYLVKLRPPVREYCLELMESLKEESTTQT</sequence>
<dbReference type="Proteomes" id="UP001489719">
    <property type="component" value="Unassembled WGS sequence"/>
</dbReference>
<reference evidence="2" key="1">
    <citation type="journal article" date="2024" name="Front. Bioeng. Biotechnol.">
        <title>Genome-scale model development and genomic sequencing of the oleaginous clade Lipomyces.</title>
        <authorList>
            <person name="Czajka J.J."/>
            <person name="Han Y."/>
            <person name="Kim J."/>
            <person name="Mondo S.J."/>
            <person name="Hofstad B.A."/>
            <person name="Robles A."/>
            <person name="Haridas S."/>
            <person name="Riley R."/>
            <person name="LaButti K."/>
            <person name="Pangilinan J."/>
            <person name="Andreopoulos W."/>
            <person name="Lipzen A."/>
            <person name="Yan J."/>
            <person name="Wang M."/>
            <person name="Ng V."/>
            <person name="Grigoriev I.V."/>
            <person name="Spatafora J.W."/>
            <person name="Magnuson J.K."/>
            <person name="Baker S.E."/>
            <person name="Pomraning K.R."/>
        </authorList>
    </citation>
    <scope>NUCLEOTIDE SEQUENCE [LARGE SCALE GENOMIC DNA]</scope>
    <source>
        <strain evidence="2">CBS 10300</strain>
    </source>
</reference>
<keyword evidence="2" id="KW-1185">Reference proteome</keyword>
<evidence type="ECO:0000313" key="1">
    <source>
        <dbReference type="EMBL" id="KAK9325095.1"/>
    </source>
</evidence>
<gene>
    <name evidence="1" type="ORF">V1517DRAFT_315366</name>
</gene>
<dbReference type="EMBL" id="MU970043">
    <property type="protein sequence ID" value="KAK9325095.1"/>
    <property type="molecule type" value="Genomic_DNA"/>
</dbReference>
<organism evidence="1 2">
    <name type="scientific">Lipomyces orientalis</name>
    <dbReference type="NCBI Taxonomy" id="1233043"/>
    <lineage>
        <taxon>Eukaryota</taxon>
        <taxon>Fungi</taxon>
        <taxon>Dikarya</taxon>
        <taxon>Ascomycota</taxon>
        <taxon>Saccharomycotina</taxon>
        <taxon>Lipomycetes</taxon>
        <taxon>Lipomycetales</taxon>
        <taxon>Lipomycetaceae</taxon>
        <taxon>Lipomyces</taxon>
    </lineage>
</organism>
<accession>A0ACC3TWH7</accession>
<comment type="caution">
    <text evidence="1">The sequence shown here is derived from an EMBL/GenBank/DDBJ whole genome shotgun (WGS) entry which is preliminary data.</text>
</comment>
<proteinExistence type="predicted"/>